<proteinExistence type="predicted"/>
<reference evidence="1" key="2">
    <citation type="submission" date="2023-02" db="EMBL/GenBank/DDBJ databases">
        <authorList>
            <person name="Swenson N.G."/>
            <person name="Wegrzyn J.L."/>
            <person name="Mcevoy S.L."/>
        </authorList>
    </citation>
    <scope>NUCLEOTIDE SEQUENCE</scope>
    <source>
        <strain evidence="1">91603</strain>
        <tissue evidence="1">Leaf</tissue>
    </source>
</reference>
<dbReference type="Proteomes" id="UP001064489">
    <property type="component" value="Chromosome 3"/>
</dbReference>
<name>A0AAD5J6C4_ACENE</name>
<accession>A0AAD5J6C4</accession>
<comment type="caution">
    <text evidence="1">The sequence shown here is derived from an EMBL/GenBank/DDBJ whole genome shotgun (WGS) entry which is preliminary data.</text>
</comment>
<dbReference type="AlphaFoldDB" id="A0AAD5J6C4"/>
<evidence type="ECO:0000313" key="1">
    <source>
        <dbReference type="EMBL" id="KAI9186343.1"/>
    </source>
</evidence>
<sequence length="123" mass="13796">MMSLVPSLSTITTFYFLGRFLRFREGRFGCCYVPPSVNVPVDKEVSSVSQKDNEVKDSLEVDDASKCVENLDAEVLNIDAYKEVAVECQATILNRRIGMMLTVLNRQLNYGGRLCPSNASRLH</sequence>
<dbReference type="EMBL" id="JAJSOW010000100">
    <property type="protein sequence ID" value="KAI9186343.1"/>
    <property type="molecule type" value="Genomic_DNA"/>
</dbReference>
<organism evidence="1 2">
    <name type="scientific">Acer negundo</name>
    <name type="common">Box elder</name>
    <dbReference type="NCBI Taxonomy" id="4023"/>
    <lineage>
        <taxon>Eukaryota</taxon>
        <taxon>Viridiplantae</taxon>
        <taxon>Streptophyta</taxon>
        <taxon>Embryophyta</taxon>
        <taxon>Tracheophyta</taxon>
        <taxon>Spermatophyta</taxon>
        <taxon>Magnoliopsida</taxon>
        <taxon>eudicotyledons</taxon>
        <taxon>Gunneridae</taxon>
        <taxon>Pentapetalae</taxon>
        <taxon>rosids</taxon>
        <taxon>malvids</taxon>
        <taxon>Sapindales</taxon>
        <taxon>Sapindaceae</taxon>
        <taxon>Hippocastanoideae</taxon>
        <taxon>Acereae</taxon>
        <taxon>Acer</taxon>
    </lineage>
</organism>
<reference evidence="1" key="1">
    <citation type="journal article" date="2022" name="Plant J.">
        <title>Strategies of tolerance reflected in two North American maple genomes.</title>
        <authorList>
            <person name="McEvoy S.L."/>
            <person name="Sezen U.U."/>
            <person name="Trouern-Trend A."/>
            <person name="McMahon S.M."/>
            <person name="Schaberg P.G."/>
            <person name="Yang J."/>
            <person name="Wegrzyn J.L."/>
            <person name="Swenson N.G."/>
        </authorList>
    </citation>
    <scope>NUCLEOTIDE SEQUENCE</scope>
    <source>
        <strain evidence="1">91603</strain>
    </source>
</reference>
<evidence type="ECO:0000313" key="2">
    <source>
        <dbReference type="Proteomes" id="UP001064489"/>
    </source>
</evidence>
<gene>
    <name evidence="1" type="ORF">LWI28_016362</name>
</gene>
<keyword evidence="2" id="KW-1185">Reference proteome</keyword>
<protein>
    <submittedName>
        <fullName evidence="1">Uncharacterized protein</fullName>
    </submittedName>
</protein>